<keyword evidence="1" id="KW-0472">Membrane</keyword>
<reference evidence="2" key="1">
    <citation type="submission" date="2021-04" db="EMBL/GenBank/DDBJ databases">
        <title>Genomic analysis of electroactive and textile dye degrading Bacillus circulans strain: DC10 isolated from constructed wetland-microbial fuel cells treating textile dye wastewaters.</title>
        <authorList>
            <person name="Patel D.U."/>
            <person name="Desai C.R."/>
        </authorList>
    </citation>
    <scope>NUCLEOTIDE SEQUENCE</scope>
    <source>
        <strain evidence="2">DC10</strain>
    </source>
</reference>
<proteinExistence type="predicted"/>
<dbReference type="AlphaFoldDB" id="A0A941JHH7"/>
<comment type="caution">
    <text evidence="2">The sequence shown here is derived from an EMBL/GenBank/DDBJ whole genome shotgun (WGS) entry which is preliminary data.</text>
</comment>
<accession>A0A941JHH7</accession>
<dbReference type="RefSeq" id="WP_212120646.1">
    <property type="nucleotide sequence ID" value="NZ_JAGTPX020000023.1"/>
</dbReference>
<keyword evidence="1" id="KW-1133">Transmembrane helix</keyword>
<evidence type="ECO:0000256" key="1">
    <source>
        <dbReference type="SAM" id="Phobius"/>
    </source>
</evidence>
<organism evidence="2">
    <name type="scientific">Niallia circulans</name>
    <name type="common">Bacillus circulans</name>
    <dbReference type="NCBI Taxonomy" id="1397"/>
    <lineage>
        <taxon>Bacteria</taxon>
        <taxon>Bacillati</taxon>
        <taxon>Bacillota</taxon>
        <taxon>Bacilli</taxon>
        <taxon>Bacillales</taxon>
        <taxon>Bacillaceae</taxon>
        <taxon>Niallia</taxon>
    </lineage>
</organism>
<gene>
    <name evidence="2" type="ORF">KD144_18300</name>
</gene>
<dbReference type="EMBL" id="JAGTPX010000022">
    <property type="protein sequence ID" value="MBR8671491.1"/>
    <property type="molecule type" value="Genomic_DNA"/>
</dbReference>
<evidence type="ECO:0000313" key="2">
    <source>
        <dbReference type="EMBL" id="MBR8671491.1"/>
    </source>
</evidence>
<protein>
    <submittedName>
        <fullName evidence="2">Uncharacterized protein</fullName>
    </submittedName>
</protein>
<feature type="transmembrane region" description="Helical" evidence="1">
    <location>
        <begin position="77"/>
        <end position="94"/>
    </location>
</feature>
<keyword evidence="1" id="KW-0812">Transmembrane</keyword>
<name>A0A941JHH7_NIACI</name>
<sequence>MEERTIKNNPSLLTLYEMDKNFIKYNLSKERAFHFPTKNGLVVIESSELCDWIIEVQTKEELREMVMMIRKIKRRKAPIRPLLITIGIGLTSIYENEVSGGSSFK</sequence>